<name>A0ABX2ENK0_9BURK</name>
<evidence type="ECO:0000313" key="3">
    <source>
        <dbReference type="Proteomes" id="UP000737171"/>
    </source>
</evidence>
<dbReference type="InterPro" id="IPR036165">
    <property type="entry name" value="YefM-like_sf"/>
</dbReference>
<comment type="caution">
    <text evidence="2">The sequence shown here is derived from an EMBL/GenBank/DDBJ whole genome shotgun (WGS) entry which is preliminary data.</text>
</comment>
<reference evidence="2 3" key="1">
    <citation type="submission" date="2020-05" db="EMBL/GenBank/DDBJ databases">
        <title>Aquincola sp. isolate from soil.</title>
        <authorList>
            <person name="Han J."/>
            <person name="Kim D.-U."/>
        </authorList>
    </citation>
    <scope>NUCLEOTIDE SEQUENCE [LARGE SCALE GENOMIC DNA]</scope>
    <source>
        <strain evidence="2 3">S2</strain>
    </source>
</reference>
<accession>A0ABX2ENK0</accession>
<dbReference type="EMBL" id="JABRWJ010000008">
    <property type="protein sequence ID" value="NRF70221.1"/>
    <property type="molecule type" value="Genomic_DNA"/>
</dbReference>
<keyword evidence="3" id="KW-1185">Reference proteome</keyword>
<organism evidence="2 3">
    <name type="scientific">Pseudaquabacterium terrae</name>
    <dbReference type="NCBI Taxonomy" id="2732868"/>
    <lineage>
        <taxon>Bacteria</taxon>
        <taxon>Pseudomonadati</taxon>
        <taxon>Pseudomonadota</taxon>
        <taxon>Betaproteobacteria</taxon>
        <taxon>Burkholderiales</taxon>
        <taxon>Sphaerotilaceae</taxon>
        <taxon>Pseudaquabacterium</taxon>
    </lineage>
</organism>
<dbReference type="SUPFAM" id="SSF143120">
    <property type="entry name" value="YefM-like"/>
    <property type="match status" value="1"/>
</dbReference>
<protein>
    <submittedName>
        <fullName evidence="2">Type II toxin-antitoxin system prevent-host-death family antitoxin</fullName>
    </submittedName>
</protein>
<sequence>MPPLINMLDAKTSLSKLVHELETGEATEFIITRNGRPAARLVPLAPPVRDRSRRIGVARGRFKVPQSIDAGNDEVQQLFVRGLCASAALAPNISARAARRWRRGGMGARC</sequence>
<comment type="similarity">
    <text evidence="1">Belongs to the phD/YefM antitoxin family.</text>
</comment>
<proteinExistence type="inferred from homology"/>
<gene>
    <name evidence="2" type="ORF">HLB44_24750</name>
</gene>
<dbReference type="Gene3D" id="3.40.1620.10">
    <property type="entry name" value="YefM-like domain"/>
    <property type="match status" value="1"/>
</dbReference>
<evidence type="ECO:0000313" key="2">
    <source>
        <dbReference type="EMBL" id="NRF70221.1"/>
    </source>
</evidence>
<evidence type="ECO:0000256" key="1">
    <source>
        <dbReference type="ARBA" id="ARBA00009981"/>
    </source>
</evidence>
<dbReference type="NCBIfam" id="TIGR01552">
    <property type="entry name" value="phd_fam"/>
    <property type="match status" value="1"/>
</dbReference>
<dbReference type="Proteomes" id="UP000737171">
    <property type="component" value="Unassembled WGS sequence"/>
</dbReference>